<gene>
    <name evidence="3" type="ORF">VNE69_12051</name>
</gene>
<dbReference type="GO" id="GO:0000462">
    <property type="term" value="P:maturation of SSU-rRNA from tricistronic rRNA transcript (SSU-rRNA, 5.8S rRNA, LSU-rRNA)"/>
    <property type="evidence" value="ECO:0007669"/>
    <property type="project" value="TreeGrafter"/>
</dbReference>
<dbReference type="InterPro" id="IPR039761">
    <property type="entry name" value="Bms1/Tsr1"/>
</dbReference>
<dbReference type="KEGG" id="vnx:VNE69_12051"/>
<keyword evidence="4" id="KW-1185">Reference proteome</keyword>
<feature type="compositionally biased region" description="Basic residues" evidence="1">
    <location>
        <begin position="1"/>
        <end position="11"/>
    </location>
</feature>
<evidence type="ECO:0000256" key="1">
    <source>
        <dbReference type="SAM" id="MobiDB-lite"/>
    </source>
</evidence>
<reference evidence="3" key="1">
    <citation type="journal article" date="2024" name="BMC Genomics">
        <title>Functional annotation of a divergent genome using sequence and structure-based similarity.</title>
        <authorList>
            <person name="Svedberg D."/>
            <person name="Winiger R.R."/>
            <person name="Berg A."/>
            <person name="Sharma H."/>
            <person name="Tellgren-Roth C."/>
            <person name="Debrunner-Vossbrinck B.A."/>
            <person name="Vossbrinck C.R."/>
            <person name="Barandun J."/>
        </authorList>
    </citation>
    <scope>NUCLEOTIDE SEQUENCE</scope>
    <source>
        <strain evidence="3">Illinois isolate</strain>
    </source>
</reference>
<dbReference type="RefSeq" id="XP_065331211.1">
    <property type="nucleotide sequence ID" value="XM_065475139.1"/>
</dbReference>
<dbReference type="SMART" id="SM01362">
    <property type="entry name" value="DUF663"/>
    <property type="match status" value="1"/>
</dbReference>
<dbReference type="GO" id="GO:0005525">
    <property type="term" value="F:GTP binding"/>
    <property type="evidence" value="ECO:0007669"/>
    <property type="project" value="TreeGrafter"/>
</dbReference>
<feature type="region of interest" description="Disordered" evidence="1">
    <location>
        <begin position="248"/>
        <end position="277"/>
    </location>
</feature>
<proteinExistence type="predicted"/>
<evidence type="ECO:0000259" key="2">
    <source>
        <dbReference type="SMART" id="SM01362"/>
    </source>
</evidence>
<organism evidence="3 4">
    <name type="scientific">Vairimorpha necatrix</name>
    <dbReference type="NCBI Taxonomy" id="6039"/>
    <lineage>
        <taxon>Eukaryota</taxon>
        <taxon>Fungi</taxon>
        <taxon>Fungi incertae sedis</taxon>
        <taxon>Microsporidia</taxon>
        <taxon>Nosematidae</taxon>
        <taxon>Vairimorpha</taxon>
    </lineage>
</organism>
<dbReference type="GO" id="GO:0003924">
    <property type="term" value="F:GTPase activity"/>
    <property type="evidence" value="ECO:0007669"/>
    <property type="project" value="TreeGrafter"/>
</dbReference>
<accession>A0AAX4JGL1</accession>
<name>A0AAX4JGL1_9MICR</name>
<dbReference type="Proteomes" id="UP001334084">
    <property type="component" value="Chromosome 12"/>
</dbReference>
<dbReference type="AlphaFoldDB" id="A0AAX4JGL1"/>
<feature type="region of interest" description="Disordered" evidence="1">
    <location>
        <begin position="1"/>
        <end position="21"/>
    </location>
</feature>
<dbReference type="EMBL" id="CP142737">
    <property type="protein sequence ID" value="WUR05066.1"/>
    <property type="molecule type" value="Genomic_DNA"/>
</dbReference>
<feature type="compositionally biased region" description="Basic and acidic residues" evidence="1">
    <location>
        <begin position="12"/>
        <end position="21"/>
    </location>
</feature>
<dbReference type="Pfam" id="PF04950">
    <property type="entry name" value="RIBIOP_C"/>
    <property type="match status" value="1"/>
</dbReference>
<sequence length="550" mass="64605">MKIKDKRNRNKMKNDHKQEIKQKSTDIYKSEHGPYKIVSFVDLGGDMTKIKEEFLDNQSTNMYYNKQKKQNFMFIDTTNFSDIETSYITRTSDIVVCVVNTGKICEKTLLLVKRHLPTCLFVVLNKKFLNGCKKFVAKFLPEQKIVELKNLLDFLCILKINPSKISSRPFMVPFSVSKESENLFTVKGFMKKGPVSDKVTINGKYNGEIVEIKGDRIYKGQELGMSDENKSEFVTVQDFQDNEMEIEDYDESDFEPESEINEDENEEDYEDYSQEKEEYPSLIDKYSEYKGIRNISTCDLPTDKYPEYYKNLLFFQDFKHVKKMITKRQSVIPDNQFLEIVIRVTENISDNIFVMFGHYEFEEFNTVHNYSFQGAELKTGEKIFVDMGHKILEVTPTITKSNNQNLYKREELLDTGVITFIAPLAFDIHKILVFYHNPLREISRETFLLMAVHLEIKDRKLYDEVVLKGLPIKIHKRSCTVKRMFYSKEEVLYYKDIKLYTKNGRSHGFIKKPLGVHGAFKAYFSHPIASNDKIFMSLYKRAFLEDFSNK</sequence>
<dbReference type="GO" id="GO:0030688">
    <property type="term" value="C:preribosome, small subunit precursor"/>
    <property type="evidence" value="ECO:0007669"/>
    <property type="project" value="TreeGrafter"/>
</dbReference>
<feature type="domain" description="Ribosome biogenesis protein BMS1/TSR1 C-terminal" evidence="2">
    <location>
        <begin position="275"/>
        <end position="542"/>
    </location>
</feature>
<evidence type="ECO:0000313" key="4">
    <source>
        <dbReference type="Proteomes" id="UP001334084"/>
    </source>
</evidence>
<dbReference type="InterPro" id="IPR007034">
    <property type="entry name" value="BMS1_TSR1_C"/>
</dbReference>
<feature type="compositionally biased region" description="Acidic residues" evidence="1">
    <location>
        <begin position="248"/>
        <end position="272"/>
    </location>
</feature>
<dbReference type="PANTHER" id="PTHR12858">
    <property type="entry name" value="RIBOSOME BIOGENESIS PROTEIN"/>
    <property type="match status" value="1"/>
</dbReference>
<dbReference type="PANTHER" id="PTHR12858:SF1">
    <property type="entry name" value="PRE-RRNA-PROCESSING PROTEIN TSR1 HOMOLOG"/>
    <property type="match status" value="1"/>
</dbReference>
<protein>
    <submittedName>
        <fullName evidence="3">Ribosome biogenesis protein TSR1</fullName>
    </submittedName>
</protein>
<dbReference type="GeneID" id="90542913"/>
<dbReference type="GO" id="GO:0000479">
    <property type="term" value="P:endonucleolytic cleavage of tricistronic rRNA transcript (SSU-rRNA, 5.8S rRNA, LSU-rRNA)"/>
    <property type="evidence" value="ECO:0007669"/>
    <property type="project" value="TreeGrafter"/>
</dbReference>
<evidence type="ECO:0000313" key="3">
    <source>
        <dbReference type="EMBL" id="WUR05066.1"/>
    </source>
</evidence>
<dbReference type="GO" id="GO:0034511">
    <property type="term" value="F:U3 snoRNA binding"/>
    <property type="evidence" value="ECO:0007669"/>
    <property type="project" value="TreeGrafter"/>
</dbReference>